<dbReference type="PROSITE" id="PS00041">
    <property type="entry name" value="HTH_ARAC_FAMILY_1"/>
    <property type="match status" value="1"/>
</dbReference>
<dbReference type="GO" id="GO:0043565">
    <property type="term" value="F:sequence-specific DNA binding"/>
    <property type="evidence" value="ECO:0007669"/>
    <property type="project" value="InterPro"/>
</dbReference>
<evidence type="ECO:0000313" key="5">
    <source>
        <dbReference type="EMBL" id="APC42724.1"/>
    </source>
</evidence>
<dbReference type="EMBL" id="CP015756">
    <property type="protein sequence ID" value="APC42724.1"/>
    <property type="molecule type" value="Genomic_DNA"/>
</dbReference>
<proteinExistence type="predicted"/>
<evidence type="ECO:0000313" key="6">
    <source>
        <dbReference type="Proteomes" id="UP000182569"/>
    </source>
</evidence>
<sequence>MPNKNMTLLDRLHFLKKNPTTTQKQLPCVTYKIMFCSGVGLLTGYPVFPGAELILNEYKGTAFDFNHDPMDQVMQINFCLEGRMGWTLHNGDCLYLGAGDISIHMMDHCATSSMALPLEYYKGFTIFLDLDEFKNHLPQALCSIGYNPIELKSKFCDAGQITVLPATTKMDTLFYLWDTVPSAYQLSYLQLKLQELLLFLNIYDLSKSKGKDPYPAAIISTIKKMHKKLTSDLKEHPTIELLSKDFLINTSTLKKAFKSIYGQPIAQYMKDYRMHHAANLLCQTTMTVGEISEMMGYESQSKFATAFKKIMQIPPVEYRTRYKMENTDLPKT</sequence>
<dbReference type="SUPFAM" id="SSF46689">
    <property type="entry name" value="Homeodomain-like"/>
    <property type="match status" value="1"/>
</dbReference>
<dbReference type="Proteomes" id="UP000182569">
    <property type="component" value="Chromosome"/>
</dbReference>
<dbReference type="KEGG" id="ceu:A7L45_15465"/>
<dbReference type="InterPro" id="IPR018060">
    <property type="entry name" value="HTH_AraC"/>
</dbReference>
<dbReference type="PROSITE" id="PS01124">
    <property type="entry name" value="HTH_ARAC_FAMILY_2"/>
    <property type="match status" value="1"/>
</dbReference>
<dbReference type="PANTHER" id="PTHR47893:SF1">
    <property type="entry name" value="REGULATORY PROTEIN PCHR"/>
    <property type="match status" value="1"/>
</dbReference>
<name>A0A1J0GMW5_9CLOT</name>
<feature type="domain" description="HTH araC/xylS-type" evidence="4">
    <location>
        <begin position="223"/>
        <end position="321"/>
    </location>
</feature>
<keyword evidence="6" id="KW-1185">Reference proteome</keyword>
<evidence type="ECO:0000256" key="1">
    <source>
        <dbReference type="ARBA" id="ARBA00023015"/>
    </source>
</evidence>
<organism evidence="5 6">
    <name type="scientific">Clostridium estertheticum subsp. estertheticum</name>
    <dbReference type="NCBI Taxonomy" id="1552"/>
    <lineage>
        <taxon>Bacteria</taxon>
        <taxon>Bacillati</taxon>
        <taxon>Bacillota</taxon>
        <taxon>Clostridia</taxon>
        <taxon>Eubacteriales</taxon>
        <taxon>Clostridiaceae</taxon>
        <taxon>Clostridium</taxon>
    </lineage>
</organism>
<dbReference type="AlphaFoldDB" id="A0A1J0GMW5"/>
<dbReference type="InterPro" id="IPR053142">
    <property type="entry name" value="PchR_regulatory_protein"/>
</dbReference>
<dbReference type="SMART" id="SM00342">
    <property type="entry name" value="HTH_ARAC"/>
    <property type="match status" value="1"/>
</dbReference>
<evidence type="ECO:0000256" key="3">
    <source>
        <dbReference type="ARBA" id="ARBA00023163"/>
    </source>
</evidence>
<evidence type="ECO:0000256" key="2">
    <source>
        <dbReference type="ARBA" id="ARBA00023125"/>
    </source>
</evidence>
<dbReference type="Pfam" id="PF12833">
    <property type="entry name" value="HTH_18"/>
    <property type="match status" value="1"/>
</dbReference>
<gene>
    <name evidence="5" type="ORF">A7L45_15465</name>
</gene>
<dbReference type="GO" id="GO:0003700">
    <property type="term" value="F:DNA-binding transcription factor activity"/>
    <property type="evidence" value="ECO:0007669"/>
    <property type="project" value="InterPro"/>
</dbReference>
<dbReference type="InterPro" id="IPR018062">
    <property type="entry name" value="HTH_AraC-typ_CS"/>
</dbReference>
<keyword evidence="1" id="KW-0805">Transcription regulation</keyword>
<dbReference type="PANTHER" id="PTHR47893">
    <property type="entry name" value="REGULATORY PROTEIN PCHR"/>
    <property type="match status" value="1"/>
</dbReference>
<dbReference type="STRING" id="1552.A7L45_15465"/>
<keyword evidence="2" id="KW-0238">DNA-binding</keyword>
<accession>A0A1J0GMW5</accession>
<dbReference type="Gene3D" id="1.10.10.60">
    <property type="entry name" value="Homeodomain-like"/>
    <property type="match status" value="1"/>
</dbReference>
<reference evidence="6" key="1">
    <citation type="journal article" date="2016" name="Front. Microbiol.">
        <title>Complete Genome Sequence of Clostridium estertheticum DSM 8809, a Microbe Identified in Spoiled Vacuum Packed Beef.</title>
        <authorList>
            <person name="Yu Z."/>
            <person name="Gunn L."/>
            <person name="Brennan E."/>
            <person name="Reid R."/>
            <person name="Wall P.G."/>
            <person name="Gaora O.P."/>
            <person name="Hurley D."/>
            <person name="Bolton D."/>
            <person name="Fanning S."/>
        </authorList>
    </citation>
    <scope>NUCLEOTIDE SEQUENCE [LARGE SCALE GENOMIC DNA]</scope>
    <source>
        <strain evidence="6">DSM 8809</strain>
    </source>
</reference>
<keyword evidence="3" id="KW-0804">Transcription</keyword>
<protein>
    <recommendedName>
        <fullName evidence="4">HTH araC/xylS-type domain-containing protein</fullName>
    </recommendedName>
</protein>
<evidence type="ECO:0000259" key="4">
    <source>
        <dbReference type="PROSITE" id="PS01124"/>
    </source>
</evidence>
<dbReference type="InterPro" id="IPR009057">
    <property type="entry name" value="Homeodomain-like_sf"/>
</dbReference>